<reference evidence="10" key="1">
    <citation type="submission" date="2021-02" db="EMBL/GenBank/DDBJ databases">
        <authorList>
            <person name="Nowell W R."/>
        </authorList>
    </citation>
    <scope>NUCLEOTIDE SEQUENCE</scope>
</reference>
<dbReference type="SMART" id="SM00028">
    <property type="entry name" value="TPR"/>
    <property type="match status" value="5"/>
</dbReference>
<sequence>MTQNNVVNIPDDYIVIWLDRTIELSKNNKDIQTLIRQIARSRLQTFIEPDLCVEQILINLQEERIIFIVSNEFGPGVLQVIHEWPQIQTIYVYCGNRQVAEQWTKSHTKVTGIFTDKKTLLKKIRDDIGIHERDSELPMSVFHLEEKQNSLQNLTSESVSFMWYHLLLTVLRLMGKHCNSKTDMIKECRVTYHNDEIEQKKINEFEQTYESTKACWWYTYDSCIYRLLNKALRTQNTEIIFKFRFFINDLHNQILQLYLEYLESPSSSTNHSLTLYRGQCMKIDEVHLLERSVNQLISMNSFFSATTIKEIAELFAETIDQSNEASPLQSVLFIINICNMTKDTTPFAFIKNFSCCHDEEEVLFSIGVIFKVVSVKKQQNMWHVNLELSSQQNELCQSLSELKKQIGPEPSPISFGWFLFRMNEFDKVERYANILLKELPENDKEIGNVYNLLGLMYNAKNRPQQSVEFYTKALDRYRRTSLYNSSQAISTHNNLGLAYYALGDYKNAENHQRQAKEKLKSKHHPMLTLATDSLKAKIHTAQERHESALKIFQAVLQKKKKILDAIHPSIATTLNDIGTVYEKLENYQKALDCFNQAFDIYKKTLPSDHIDFAVCFKNKGRIFEKVQQPVRAKIEYQLASNIMMNNIRDEADS</sequence>
<dbReference type="SUPFAM" id="SSF48452">
    <property type="entry name" value="TPR-like"/>
    <property type="match status" value="1"/>
</dbReference>
<dbReference type="InterPro" id="IPR011990">
    <property type="entry name" value="TPR-like_helical_dom_sf"/>
</dbReference>
<dbReference type="PANTHER" id="PTHR45641:SF19">
    <property type="entry name" value="NEPHROCYSTIN-3"/>
    <property type="match status" value="1"/>
</dbReference>
<keyword evidence="9" id="KW-0521">NADP</keyword>
<evidence type="ECO:0000313" key="10">
    <source>
        <dbReference type="EMBL" id="CAF1038873.1"/>
    </source>
</evidence>
<evidence type="ECO:0000256" key="6">
    <source>
        <dbReference type="ARBA" id="ARBA00022803"/>
    </source>
</evidence>
<evidence type="ECO:0000256" key="1">
    <source>
        <dbReference type="ARBA" id="ARBA00009558"/>
    </source>
</evidence>
<evidence type="ECO:0000313" key="11">
    <source>
        <dbReference type="EMBL" id="CAF3698043.1"/>
    </source>
</evidence>
<organism evidence="10 12">
    <name type="scientific">Adineta steineri</name>
    <dbReference type="NCBI Taxonomy" id="433720"/>
    <lineage>
        <taxon>Eukaryota</taxon>
        <taxon>Metazoa</taxon>
        <taxon>Spiralia</taxon>
        <taxon>Gnathifera</taxon>
        <taxon>Rotifera</taxon>
        <taxon>Eurotatoria</taxon>
        <taxon>Bdelloidea</taxon>
        <taxon>Adinetida</taxon>
        <taxon>Adinetidae</taxon>
        <taxon>Adineta</taxon>
    </lineage>
</organism>
<dbReference type="EC" id="2.4.2.31" evidence="9"/>
<evidence type="ECO:0000256" key="4">
    <source>
        <dbReference type="ARBA" id="ARBA00022695"/>
    </source>
</evidence>
<evidence type="ECO:0000256" key="5">
    <source>
        <dbReference type="ARBA" id="ARBA00022737"/>
    </source>
</evidence>
<dbReference type="GO" id="GO:0016779">
    <property type="term" value="F:nucleotidyltransferase activity"/>
    <property type="evidence" value="ECO:0007669"/>
    <property type="project" value="UniProtKB-KW"/>
</dbReference>
<dbReference type="Pfam" id="PF13424">
    <property type="entry name" value="TPR_12"/>
    <property type="match status" value="2"/>
</dbReference>
<dbReference type="AlphaFoldDB" id="A0A814JK84"/>
<comment type="caution">
    <text evidence="10">The sequence shown here is derived from an EMBL/GenBank/DDBJ whole genome shotgun (WGS) entry which is preliminary data.</text>
</comment>
<dbReference type="PROSITE" id="PS51996">
    <property type="entry name" value="TR_MART"/>
    <property type="match status" value="1"/>
</dbReference>
<evidence type="ECO:0000313" key="12">
    <source>
        <dbReference type="Proteomes" id="UP000663845"/>
    </source>
</evidence>
<dbReference type="PROSITE" id="PS50005">
    <property type="entry name" value="TPR"/>
    <property type="match status" value="1"/>
</dbReference>
<keyword evidence="9" id="KW-0520">NAD</keyword>
<keyword evidence="6 8" id="KW-0802">TPR repeat</keyword>
<dbReference type="EMBL" id="CAJOAZ010000694">
    <property type="protein sequence ID" value="CAF3698043.1"/>
    <property type="molecule type" value="Genomic_DNA"/>
</dbReference>
<evidence type="ECO:0000256" key="3">
    <source>
        <dbReference type="ARBA" id="ARBA00022679"/>
    </source>
</evidence>
<dbReference type="Pfam" id="PF01129">
    <property type="entry name" value="ART"/>
    <property type="match status" value="1"/>
</dbReference>
<name>A0A814JK84_9BILA</name>
<keyword evidence="4" id="KW-0548">Nucleotidyltransferase</keyword>
<evidence type="ECO:0000256" key="8">
    <source>
        <dbReference type="PROSITE-ProRule" id="PRU00339"/>
    </source>
</evidence>
<dbReference type="GO" id="GO:0106274">
    <property type="term" value="F:NAD+-protein-arginine ADP-ribosyltransferase activity"/>
    <property type="evidence" value="ECO:0007669"/>
    <property type="project" value="UniProtKB-EC"/>
</dbReference>
<evidence type="ECO:0000256" key="9">
    <source>
        <dbReference type="RuleBase" id="RU361228"/>
    </source>
</evidence>
<dbReference type="Proteomes" id="UP000663844">
    <property type="component" value="Unassembled WGS sequence"/>
</dbReference>
<dbReference type="SUPFAM" id="SSF56399">
    <property type="entry name" value="ADP-ribosylation"/>
    <property type="match status" value="1"/>
</dbReference>
<dbReference type="Gene3D" id="3.90.176.10">
    <property type="entry name" value="Toxin ADP-ribosyltransferase, Chain A, domain 1"/>
    <property type="match status" value="1"/>
</dbReference>
<dbReference type="Gene3D" id="1.25.40.10">
    <property type="entry name" value="Tetratricopeptide repeat domain"/>
    <property type="match status" value="2"/>
</dbReference>
<comment type="similarity">
    <text evidence="1 9">Belongs to the Arg-specific ADP-ribosyltransferase family.</text>
</comment>
<dbReference type="PANTHER" id="PTHR45641">
    <property type="entry name" value="TETRATRICOPEPTIDE REPEAT PROTEIN (AFU_ORTHOLOGUE AFUA_6G03870)"/>
    <property type="match status" value="1"/>
</dbReference>
<keyword evidence="3 9" id="KW-0808">Transferase</keyword>
<dbReference type="InterPro" id="IPR019734">
    <property type="entry name" value="TPR_rpt"/>
</dbReference>
<gene>
    <name evidence="10" type="ORF">JYZ213_LOCUS18022</name>
    <name evidence="11" type="ORF">OXD698_LOCUS12081</name>
</gene>
<dbReference type="EMBL" id="CAJNOG010000173">
    <property type="protein sequence ID" value="CAF1038873.1"/>
    <property type="molecule type" value="Genomic_DNA"/>
</dbReference>
<comment type="catalytic activity">
    <reaction evidence="7 9">
        <text>L-arginyl-[protein] + NAD(+) = N(omega)-(ADP-D-ribosyl)-L-arginyl-[protein] + nicotinamide + H(+)</text>
        <dbReference type="Rhea" id="RHEA:19149"/>
        <dbReference type="Rhea" id="RHEA-COMP:10532"/>
        <dbReference type="Rhea" id="RHEA-COMP:15087"/>
        <dbReference type="ChEBI" id="CHEBI:15378"/>
        <dbReference type="ChEBI" id="CHEBI:17154"/>
        <dbReference type="ChEBI" id="CHEBI:29965"/>
        <dbReference type="ChEBI" id="CHEBI:57540"/>
        <dbReference type="ChEBI" id="CHEBI:142554"/>
        <dbReference type="EC" id="2.4.2.31"/>
    </reaction>
</comment>
<keyword evidence="5" id="KW-0677">Repeat</keyword>
<protein>
    <recommendedName>
        <fullName evidence="9">NAD(P)(+)--arginine ADP-ribosyltransferase</fullName>
        <ecNumber evidence="9">2.4.2.31</ecNumber>
    </recommendedName>
    <alternativeName>
        <fullName evidence="9">Mono(ADP-ribosyl)transferase</fullName>
    </alternativeName>
</protein>
<dbReference type="Proteomes" id="UP000663845">
    <property type="component" value="Unassembled WGS sequence"/>
</dbReference>
<evidence type="ECO:0000256" key="7">
    <source>
        <dbReference type="ARBA" id="ARBA00047597"/>
    </source>
</evidence>
<evidence type="ECO:0000256" key="2">
    <source>
        <dbReference type="ARBA" id="ARBA00022676"/>
    </source>
</evidence>
<dbReference type="InterPro" id="IPR000768">
    <property type="entry name" value="ART"/>
</dbReference>
<keyword evidence="2 9" id="KW-0328">Glycosyltransferase</keyword>
<feature type="repeat" description="TPR" evidence="8">
    <location>
        <begin position="571"/>
        <end position="604"/>
    </location>
</feature>
<accession>A0A814JK84</accession>
<proteinExistence type="inferred from homology"/>